<dbReference type="AlphaFoldDB" id="A0A378LDE6"/>
<sequence length="169" mass="18819">MATSNNQFAELVKQLHKSPNDHALKQTVVQHLPKMVNLAQDNPMALFHLAHIYPPTSSQYKQTMRQAANLGCTNAMLVMVQILGNSNDAGDLKKAIHYLSMINKSEDSFIKGQAQLLVDESPQLAKAVQEQTRVKSNLNYGLAHRFFTARPEKEESLELGETASVKADF</sequence>
<evidence type="ECO:0000313" key="1">
    <source>
        <dbReference type="EMBL" id="KTD71953.1"/>
    </source>
</evidence>
<organism evidence="2 4">
    <name type="scientific">Legionella steigerwaltii</name>
    <dbReference type="NCBI Taxonomy" id="460"/>
    <lineage>
        <taxon>Bacteria</taxon>
        <taxon>Pseudomonadati</taxon>
        <taxon>Pseudomonadota</taxon>
        <taxon>Gammaproteobacteria</taxon>
        <taxon>Legionellales</taxon>
        <taxon>Legionellaceae</taxon>
        <taxon>Legionella</taxon>
    </lineage>
</organism>
<evidence type="ECO:0000313" key="2">
    <source>
        <dbReference type="EMBL" id="STY23898.1"/>
    </source>
</evidence>
<evidence type="ECO:0000313" key="4">
    <source>
        <dbReference type="Proteomes" id="UP000255110"/>
    </source>
</evidence>
<keyword evidence="3" id="KW-1185">Reference proteome</keyword>
<accession>A0A378LDE6</accession>
<dbReference type="STRING" id="460.Lstg_2809"/>
<dbReference type="RefSeq" id="WP_058478333.1">
    <property type="nucleotide sequence ID" value="NZ_CAAAIO010000027.1"/>
</dbReference>
<evidence type="ECO:0000313" key="3">
    <source>
        <dbReference type="Proteomes" id="UP000054820"/>
    </source>
</evidence>
<gene>
    <name evidence="1" type="ORF">Lstg_2809</name>
    <name evidence="2" type="ORF">NCTC11991_02509</name>
</gene>
<dbReference type="Proteomes" id="UP000255110">
    <property type="component" value="Unassembled WGS sequence"/>
</dbReference>
<proteinExistence type="predicted"/>
<dbReference type="EMBL" id="LNYZ01000029">
    <property type="protein sequence ID" value="KTD71953.1"/>
    <property type="molecule type" value="Genomic_DNA"/>
</dbReference>
<dbReference type="EMBL" id="UGOY01000001">
    <property type="protein sequence ID" value="STY23898.1"/>
    <property type="molecule type" value="Genomic_DNA"/>
</dbReference>
<dbReference type="Proteomes" id="UP000054820">
    <property type="component" value="Unassembled WGS sequence"/>
</dbReference>
<reference evidence="1 3" key="1">
    <citation type="submission" date="2015-11" db="EMBL/GenBank/DDBJ databases">
        <title>Genomic analysis of 38 Legionella species identifies large and diverse effector repertoires.</title>
        <authorList>
            <person name="Burstein D."/>
            <person name="Amaro F."/>
            <person name="Zusman T."/>
            <person name="Lifshitz Z."/>
            <person name="Cohen O."/>
            <person name="Gilbert J.A."/>
            <person name="Pupko T."/>
            <person name="Shuman H.A."/>
            <person name="Segal G."/>
        </authorList>
    </citation>
    <scope>NUCLEOTIDE SEQUENCE [LARGE SCALE GENOMIC DNA]</scope>
    <source>
        <strain evidence="1 3">SC-18-C9</strain>
    </source>
</reference>
<reference evidence="2 4" key="2">
    <citation type="submission" date="2018-06" db="EMBL/GenBank/DDBJ databases">
        <authorList>
            <consortium name="Pathogen Informatics"/>
            <person name="Doyle S."/>
        </authorList>
    </citation>
    <scope>NUCLEOTIDE SEQUENCE [LARGE SCALE GENOMIC DNA]</scope>
    <source>
        <strain evidence="2 4">NCTC11991</strain>
    </source>
</reference>
<dbReference type="OrthoDB" id="5645462at2"/>
<protein>
    <submittedName>
        <fullName evidence="2">Dot/Icm secretion system substrate</fullName>
    </submittedName>
</protein>
<name>A0A378LDE6_9GAMM</name>